<comment type="caution">
    <text evidence="14">The sequence shown here is derived from an EMBL/GenBank/DDBJ whole genome shotgun (WGS) entry which is preliminary data.</text>
</comment>
<protein>
    <submittedName>
        <fullName evidence="14">Vitamin K epoxide reductase family protein</fullName>
    </submittedName>
</protein>
<keyword evidence="9" id="KW-0676">Redox-active center</keyword>
<dbReference type="AlphaFoldDB" id="A0A5C6AI58"/>
<feature type="signal peptide" evidence="12">
    <location>
        <begin position="1"/>
        <end position="33"/>
    </location>
</feature>
<dbReference type="SMART" id="SM00756">
    <property type="entry name" value="VKc"/>
    <property type="match status" value="1"/>
</dbReference>
<feature type="transmembrane region" description="Helical" evidence="11">
    <location>
        <begin position="117"/>
        <end position="138"/>
    </location>
</feature>
<keyword evidence="4" id="KW-0874">Quinone</keyword>
<dbReference type="Proteomes" id="UP000317421">
    <property type="component" value="Unassembled WGS sequence"/>
</dbReference>
<feature type="compositionally biased region" description="Low complexity" evidence="10">
    <location>
        <begin position="237"/>
        <end position="255"/>
    </location>
</feature>
<dbReference type="RefSeq" id="WP_146442970.1">
    <property type="nucleotide sequence ID" value="NZ_SJPR01000001.1"/>
</dbReference>
<reference evidence="14 15" key="1">
    <citation type="submission" date="2019-02" db="EMBL/GenBank/DDBJ databases">
        <title>Deep-cultivation of Planctomycetes and their phenomic and genomic characterization uncovers novel biology.</title>
        <authorList>
            <person name="Wiegand S."/>
            <person name="Jogler M."/>
            <person name="Boedeker C."/>
            <person name="Pinto D."/>
            <person name="Vollmers J."/>
            <person name="Rivas-Marin E."/>
            <person name="Kohn T."/>
            <person name="Peeters S.H."/>
            <person name="Heuer A."/>
            <person name="Rast P."/>
            <person name="Oberbeckmann S."/>
            <person name="Bunk B."/>
            <person name="Jeske O."/>
            <person name="Meyerdierks A."/>
            <person name="Storesund J.E."/>
            <person name="Kallscheuer N."/>
            <person name="Luecker S."/>
            <person name="Lage O.M."/>
            <person name="Pohl T."/>
            <person name="Merkel B.J."/>
            <person name="Hornburger P."/>
            <person name="Mueller R.-W."/>
            <person name="Bruemmer F."/>
            <person name="Labrenz M."/>
            <person name="Spormann A.M."/>
            <person name="Op Den Camp H."/>
            <person name="Overmann J."/>
            <person name="Amann R."/>
            <person name="Jetten M.S.M."/>
            <person name="Mascher T."/>
            <person name="Medema M.H."/>
            <person name="Devos D.P."/>
            <person name="Kaster A.-K."/>
            <person name="Ovreas L."/>
            <person name="Rohde M."/>
            <person name="Galperin M.Y."/>
            <person name="Jogler C."/>
        </authorList>
    </citation>
    <scope>NUCLEOTIDE SEQUENCE [LARGE SCALE GENOMIC DNA]</scope>
    <source>
        <strain evidence="14 15">Pla108</strain>
    </source>
</reference>
<evidence type="ECO:0000256" key="5">
    <source>
        <dbReference type="ARBA" id="ARBA00022989"/>
    </source>
</evidence>
<dbReference type="InterPro" id="IPR012336">
    <property type="entry name" value="Thioredoxin-like_fold"/>
</dbReference>
<keyword evidence="3 11" id="KW-0812">Transmembrane</keyword>
<dbReference type="Gene3D" id="3.40.30.10">
    <property type="entry name" value="Glutaredoxin"/>
    <property type="match status" value="1"/>
</dbReference>
<dbReference type="CDD" id="cd10546">
    <property type="entry name" value="VKOR"/>
    <property type="match status" value="1"/>
</dbReference>
<dbReference type="Pfam" id="PF13462">
    <property type="entry name" value="Thioredoxin_4"/>
    <property type="match status" value="1"/>
</dbReference>
<feature type="chain" id="PRO_5023082194" evidence="12">
    <location>
        <begin position="34"/>
        <end position="471"/>
    </location>
</feature>
<keyword evidence="15" id="KW-1185">Reference proteome</keyword>
<keyword evidence="6" id="KW-0560">Oxidoreductase</keyword>
<proteinExistence type="inferred from homology"/>
<comment type="subcellular location">
    <subcellularLocation>
        <location evidence="1">Membrane</location>
        <topology evidence="1">Multi-pass membrane protein</topology>
    </subcellularLocation>
</comment>
<keyword evidence="5 11" id="KW-1133">Transmembrane helix</keyword>
<evidence type="ECO:0000256" key="4">
    <source>
        <dbReference type="ARBA" id="ARBA00022719"/>
    </source>
</evidence>
<feature type="domain" description="Vitamin K epoxide reductase" evidence="13">
    <location>
        <begin position="2"/>
        <end position="139"/>
    </location>
</feature>
<evidence type="ECO:0000256" key="7">
    <source>
        <dbReference type="ARBA" id="ARBA00023136"/>
    </source>
</evidence>
<dbReference type="OrthoDB" id="9780147at2"/>
<comment type="similarity">
    <text evidence="2">Belongs to the VKOR family.</text>
</comment>
<evidence type="ECO:0000256" key="12">
    <source>
        <dbReference type="SAM" id="SignalP"/>
    </source>
</evidence>
<dbReference type="GO" id="GO:0016491">
    <property type="term" value="F:oxidoreductase activity"/>
    <property type="evidence" value="ECO:0007669"/>
    <property type="project" value="UniProtKB-KW"/>
</dbReference>
<dbReference type="GO" id="GO:0048038">
    <property type="term" value="F:quinone binding"/>
    <property type="evidence" value="ECO:0007669"/>
    <property type="project" value="UniProtKB-KW"/>
</dbReference>
<evidence type="ECO:0000256" key="9">
    <source>
        <dbReference type="ARBA" id="ARBA00023284"/>
    </source>
</evidence>
<dbReference type="GO" id="GO:0016020">
    <property type="term" value="C:membrane"/>
    <property type="evidence" value="ECO:0007669"/>
    <property type="project" value="UniProtKB-SubCell"/>
</dbReference>
<dbReference type="InterPro" id="IPR036249">
    <property type="entry name" value="Thioredoxin-like_sf"/>
</dbReference>
<dbReference type="InterPro" id="IPR012932">
    <property type="entry name" value="VKOR"/>
</dbReference>
<evidence type="ECO:0000259" key="13">
    <source>
        <dbReference type="SMART" id="SM00756"/>
    </source>
</evidence>
<dbReference type="SUPFAM" id="SSF52833">
    <property type="entry name" value="Thioredoxin-like"/>
    <property type="match status" value="1"/>
</dbReference>
<accession>A0A5C6AI58</accession>
<dbReference type="Pfam" id="PF07884">
    <property type="entry name" value="VKOR"/>
    <property type="match status" value="1"/>
</dbReference>
<feature type="region of interest" description="Disordered" evidence="10">
    <location>
        <begin position="217"/>
        <end position="263"/>
    </location>
</feature>
<evidence type="ECO:0000256" key="8">
    <source>
        <dbReference type="ARBA" id="ARBA00023157"/>
    </source>
</evidence>
<keyword evidence="8" id="KW-1015">Disulfide bond</keyword>
<keyword evidence="12" id="KW-0732">Signal</keyword>
<evidence type="ECO:0000313" key="14">
    <source>
        <dbReference type="EMBL" id="TWT99732.1"/>
    </source>
</evidence>
<organism evidence="14 15">
    <name type="scientific">Botrimarina colliarenosi</name>
    <dbReference type="NCBI Taxonomy" id="2528001"/>
    <lineage>
        <taxon>Bacteria</taxon>
        <taxon>Pseudomonadati</taxon>
        <taxon>Planctomycetota</taxon>
        <taxon>Planctomycetia</taxon>
        <taxon>Pirellulales</taxon>
        <taxon>Lacipirellulaceae</taxon>
        <taxon>Botrimarina</taxon>
    </lineage>
</organism>
<dbReference type="InterPro" id="IPR038354">
    <property type="entry name" value="VKOR_sf"/>
</dbReference>
<evidence type="ECO:0000256" key="10">
    <source>
        <dbReference type="SAM" id="MobiDB-lite"/>
    </source>
</evidence>
<evidence type="ECO:0000256" key="6">
    <source>
        <dbReference type="ARBA" id="ARBA00023002"/>
    </source>
</evidence>
<dbReference type="EMBL" id="SJPR01000001">
    <property type="protein sequence ID" value="TWT99732.1"/>
    <property type="molecule type" value="Genomic_DNA"/>
</dbReference>
<gene>
    <name evidence="14" type="ORF">Pla108_06750</name>
</gene>
<sequence length="471" mass="48940" precursor="true">MVRVLPWIVRTLAAAALGLSAFLWWSSATTASAVGCDAFAGFDCDAALGSPWAKLGGVPVAAGGTLCYAAALVGSVLAWRRGGAASLGWRLLELTAPLAVGAGVWFTAVQAAALDSFCFYCLATHACGLAMAVAVLLWRRAASAGGGEAPVVVSPFAAMASGPATETDAPPSLGVPTLVGLLGVIALAGGQTLLAAPAVSEYDANLTDQFVFTAASADASAEASPRSPEPTTEDPSEPAAQPEPESTPSSTPSSTKAKRRSGGSRLAAFLNGKLRVDAYEQAVLGSPDAPHLVVEMMDYACPHCREFHDKLTKALERFDGQIAVLVMPVPGEIACNKHVRKARKQSLGACFAAKLSMAVSDLDPEEFEAFHAWMLHDDTIPNRTRSLIEARRHVDGDELSAALRDTEGALGARIKNYVELAAAIGKQGRFGLPAQILGDRVVAGPSESVDALCKLWAEAFGLETPTATIPF</sequence>
<evidence type="ECO:0000256" key="3">
    <source>
        <dbReference type="ARBA" id="ARBA00022692"/>
    </source>
</evidence>
<keyword evidence="7 11" id="KW-0472">Membrane</keyword>
<dbReference type="Gene3D" id="1.20.1440.130">
    <property type="entry name" value="VKOR domain"/>
    <property type="match status" value="1"/>
</dbReference>
<evidence type="ECO:0000256" key="1">
    <source>
        <dbReference type="ARBA" id="ARBA00004141"/>
    </source>
</evidence>
<evidence type="ECO:0000256" key="2">
    <source>
        <dbReference type="ARBA" id="ARBA00006214"/>
    </source>
</evidence>
<name>A0A5C6AI58_9BACT</name>
<evidence type="ECO:0000313" key="15">
    <source>
        <dbReference type="Proteomes" id="UP000317421"/>
    </source>
</evidence>
<feature type="transmembrane region" description="Helical" evidence="11">
    <location>
        <begin position="57"/>
        <end position="79"/>
    </location>
</feature>
<feature type="compositionally biased region" description="Low complexity" evidence="10">
    <location>
        <begin position="217"/>
        <end position="230"/>
    </location>
</feature>
<evidence type="ECO:0000256" key="11">
    <source>
        <dbReference type="SAM" id="Phobius"/>
    </source>
</evidence>